<dbReference type="AlphaFoldDB" id="A0A1B2IX36"/>
<keyword evidence="3" id="KW-1185">Reference proteome</keyword>
<dbReference type="KEGG" id="lpd:AYR62_14210"/>
<protein>
    <submittedName>
        <fullName evidence="2">Uncharacterized protein</fullName>
    </submittedName>
</protein>
<accession>A0A1B2IX36</accession>
<evidence type="ECO:0000256" key="1">
    <source>
        <dbReference type="SAM" id="MobiDB-lite"/>
    </source>
</evidence>
<dbReference type="STRING" id="240427.AYR62_14210"/>
<organism evidence="2 3">
    <name type="scientific">Secundilactobacillus paracollinoides</name>
    <dbReference type="NCBI Taxonomy" id="240427"/>
    <lineage>
        <taxon>Bacteria</taxon>
        <taxon>Bacillati</taxon>
        <taxon>Bacillota</taxon>
        <taxon>Bacilli</taxon>
        <taxon>Lactobacillales</taxon>
        <taxon>Lactobacillaceae</taxon>
        <taxon>Secundilactobacillus</taxon>
    </lineage>
</organism>
<name>A0A1B2IX36_9LACO</name>
<proteinExistence type="predicted"/>
<dbReference type="EMBL" id="CP014924">
    <property type="protein sequence ID" value="ANZ66592.1"/>
    <property type="molecule type" value="Genomic_DNA"/>
</dbReference>
<gene>
    <name evidence="2" type="ORF">AYR63_05205</name>
</gene>
<reference evidence="2 3" key="1">
    <citation type="submission" date="2016-03" db="EMBL/GenBank/DDBJ databases">
        <title>Pediococcus and Lactobacillus from brewery environment - whole genome sequencing and assembly.</title>
        <authorList>
            <person name="Behr J."/>
            <person name="Geissler A.J."/>
            <person name="Vogel R.F."/>
        </authorList>
    </citation>
    <scope>NUCLEOTIDE SEQUENCE [LARGE SCALE GENOMIC DNA]</scope>
    <source>
        <strain evidence="2 3">TMW 1.1995</strain>
    </source>
</reference>
<evidence type="ECO:0000313" key="3">
    <source>
        <dbReference type="Proteomes" id="UP000093267"/>
    </source>
</evidence>
<dbReference type="RefSeq" id="WP_065901928.1">
    <property type="nucleotide sequence ID" value="NZ_CP014912.1"/>
</dbReference>
<feature type="compositionally biased region" description="Polar residues" evidence="1">
    <location>
        <begin position="45"/>
        <end position="54"/>
    </location>
</feature>
<evidence type="ECO:0000313" key="2">
    <source>
        <dbReference type="EMBL" id="ANZ66592.1"/>
    </source>
</evidence>
<sequence>MALNGRGFRPFSAMRDDEDPFESCAAEIELASSRATTTERKIAEQNGNQTQVKTQNKRSQELNPDFFWCVKKLINSRHSNEPTKL</sequence>
<feature type="region of interest" description="Disordered" evidence="1">
    <location>
        <begin position="36"/>
        <end position="58"/>
    </location>
</feature>
<dbReference type="Proteomes" id="UP000093267">
    <property type="component" value="Chromosome"/>
</dbReference>